<evidence type="ECO:0000256" key="2">
    <source>
        <dbReference type="SAM" id="MobiDB-lite"/>
    </source>
</evidence>
<feature type="compositionally biased region" description="Polar residues" evidence="2">
    <location>
        <begin position="456"/>
        <end position="470"/>
    </location>
</feature>
<accession>A0A6A6ITQ5</accession>
<feature type="region of interest" description="Disordered" evidence="2">
    <location>
        <begin position="181"/>
        <end position="270"/>
    </location>
</feature>
<keyword evidence="1" id="KW-0862">Zinc</keyword>
<feature type="compositionally biased region" description="Polar residues" evidence="2">
    <location>
        <begin position="428"/>
        <end position="445"/>
    </location>
</feature>
<dbReference type="PROSITE" id="PS50089">
    <property type="entry name" value="ZF_RING_2"/>
    <property type="match status" value="1"/>
</dbReference>
<dbReference type="GO" id="GO:0008270">
    <property type="term" value="F:zinc ion binding"/>
    <property type="evidence" value="ECO:0007669"/>
    <property type="project" value="UniProtKB-KW"/>
</dbReference>
<dbReference type="EMBL" id="ML987191">
    <property type="protein sequence ID" value="KAF2253548.1"/>
    <property type="molecule type" value="Genomic_DNA"/>
</dbReference>
<feature type="region of interest" description="Disordered" evidence="2">
    <location>
        <begin position="423"/>
        <end position="470"/>
    </location>
</feature>
<organism evidence="4 5">
    <name type="scientific">Trematosphaeria pertusa</name>
    <dbReference type="NCBI Taxonomy" id="390896"/>
    <lineage>
        <taxon>Eukaryota</taxon>
        <taxon>Fungi</taxon>
        <taxon>Dikarya</taxon>
        <taxon>Ascomycota</taxon>
        <taxon>Pezizomycotina</taxon>
        <taxon>Dothideomycetes</taxon>
        <taxon>Pleosporomycetidae</taxon>
        <taxon>Pleosporales</taxon>
        <taxon>Massarineae</taxon>
        <taxon>Trematosphaeriaceae</taxon>
        <taxon>Trematosphaeria</taxon>
    </lineage>
</organism>
<dbReference type="InterPro" id="IPR013083">
    <property type="entry name" value="Znf_RING/FYVE/PHD"/>
</dbReference>
<dbReference type="Gene3D" id="3.30.40.10">
    <property type="entry name" value="Zinc/RING finger domain, C3HC4 (zinc finger)"/>
    <property type="match status" value="1"/>
</dbReference>
<gene>
    <name evidence="4" type="ORF">BU26DRAFT_224954</name>
</gene>
<evidence type="ECO:0000259" key="3">
    <source>
        <dbReference type="PROSITE" id="PS50089"/>
    </source>
</evidence>
<proteinExistence type="predicted"/>
<feature type="domain" description="RING-type" evidence="3">
    <location>
        <begin position="482"/>
        <end position="535"/>
    </location>
</feature>
<name>A0A6A6ITQ5_9PLEO</name>
<dbReference type="GeneID" id="54574124"/>
<keyword evidence="5" id="KW-1185">Reference proteome</keyword>
<reference evidence="4" key="1">
    <citation type="journal article" date="2020" name="Stud. Mycol.">
        <title>101 Dothideomycetes genomes: a test case for predicting lifestyles and emergence of pathogens.</title>
        <authorList>
            <person name="Haridas S."/>
            <person name="Albert R."/>
            <person name="Binder M."/>
            <person name="Bloem J."/>
            <person name="Labutti K."/>
            <person name="Salamov A."/>
            <person name="Andreopoulos B."/>
            <person name="Baker S."/>
            <person name="Barry K."/>
            <person name="Bills G."/>
            <person name="Bluhm B."/>
            <person name="Cannon C."/>
            <person name="Castanera R."/>
            <person name="Culley D."/>
            <person name="Daum C."/>
            <person name="Ezra D."/>
            <person name="Gonzalez J."/>
            <person name="Henrissat B."/>
            <person name="Kuo A."/>
            <person name="Liang C."/>
            <person name="Lipzen A."/>
            <person name="Lutzoni F."/>
            <person name="Magnuson J."/>
            <person name="Mondo S."/>
            <person name="Nolan M."/>
            <person name="Ohm R."/>
            <person name="Pangilinan J."/>
            <person name="Park H.-J."/>
            <person name="Ramirez L."/>
            <person name="Alfaro M."/>
            <person name="Sun H."/>
            <person name="Tritt A."/>
            <person name="Yoshinaga Y."/>
            <person name="Zwiers L.-H."/>
            <person name="Turgeon B."/>
            <person name="Goodwin S."/>
            <person name="Spatafora J."/>
            <person name="Crous P."/>
            <person name="Grigoriev I."/>
        </authorList>
    </citation>
    <scope>NUCLEOTIDE SEQUENCE</scope>
    <source>
        <strain evidence="4">CBS 122368</strain>
    </source>
</reference>
<dbReference type="RefSeq" id="XP_033688552.1">
    <property type="nucleotide sequence ID" value="XM_033820794.1"/>
</dbReference>
<feature type="region of interest" description="Disordered" evidence="2">
    <location>
        <begin position="134"/>
        <end position="153"/>
    </location>
</feature>
<feature type="region of interest" description="Disordered" evidence="2">
    <location>
        <begin position="62"/>
        <end position="97"/>
    </location>
</feature>
<evidence type="ECO:0000256" key="1">
    <source>
        <dbReference type="PROSITE-ProRule" id="PRU00175"/>
    </source>
</evidence>
<keyword evidence="1" id="KW-0479">Metal-binding</keyword>
<dbReference type="AlphaFoldDB" id="A0A6A6ITQ5"/>
<evidence type="ECO:0000313" key="5">
    <source>
        <dbReference type="Proteomes" id="UP000800094"/>
    </source>
</evidence>
<dbReference type="InterPro" id="IPR001841">
    <property type="entry name" value="Znf_RING"/>
</dbReference>
<sequence length="555" mass="63081">MAVVAHEHLQQRRLNTFPFAQDAELQDDRLHLPFLYPPQQLPLRDSRKAQRMLGLVTEFPSERARRLSLQPPQPPPKDSRKAQKTLGLATDSPREKRWESEFGRRRFEARLEQRLEVAEREVRRLSGLEWDDGQWKQYSPVSPLEEQGQIPEDNRREWIQIGLEQRGQEEDLVRYEEQPVEVPLLQSPEQLPPDVSPITYEPEPNPDPQEDLRPPPPAKPSRPVSFAASHLHDRPTNKIASSRFRGLRANSYPNFSRPLSGIAPKPVPGEEIERDPVYMQYHDDEVGPPTPSSPVAGPVVFDDKADAGEKVHVKGHKPRKCRWHSLPLSLIKFGKRASKSEDDIRNEKQGKKKGVKFDLTEENLQKWEDEVGYVPRSYRMGFDMLVSPIEVDMTVERGTPDLRMLQLPELQRFESLKVNLPTSPALPTDTQAQPDGTSLATVPSTLSPPAPLAKQSAASVTPSTSIMQTPSSVEGPPMFLVCAVCHEPKPPSTFPIRHISLTCAHPPRTCQGCLQRWIEICIDTKGWDRVICPECGQPMSYDDIKTFATEERFRR</sequence>
<keyword evidence="1" id="KW-0863">Zinc-finger</keyword>
<dbReference type="OrthoDB" id="3767399at2759"/>
<dbReference type="SUPFAM" id="SSF57850">
    <property type="entry name" value="RING/U-box"/>
    <property type="match status" value="1"/>
</dbReference>
<dbReference type="Proteomes" id="UP000800094">
    <property type="component" value="Unassembled WGS sequence"/>
</dbReference>
<protein>
    <recommendedName>
        <fullName evidence="3">RING-type domain-containing protein</fullName>
    </recommendedName>
</protein>
<evidence type="ECO:0000313" key="4">
    <source>
        <dbReference type="EMBL" id="KAF2253548.1"/>
    </source>
</evidence>